<organism evidence="2 3">
    <name type="scientific">Hoeflea prorocentri</name>
    <dbReference type="NCBI Taxonomy" id="1922333"/>
    <lineage>
        <taxon>Bacteria</taxon>
        <taxon>Pseudomonadati</taxon>
        <taxon>Pseudomonadota</taxon>
        <taxon>Alphaproteobacteria</taxon>
        <taxon>Hyphomicrobiales</taxon>
        <taxon>Rhizobiaceae</taxon>
        <taxon>Hoeflea</taxon>
    </lineage>
</organism>
<name>A0A9X3UIN8_9HYPH</name>
<dbReference type="InterPro" id="IPR018692">
    <property type="entry name" value="DUF2189"/>
</dbReference>
<sequence length="268" mass="29760">MEKSEQTITYEPPKMPDVRSVSFADIGNALKAGVSDFLKAPLFGLFFGGIFAIGGWFILASLTYLEMPWMIIPVAIGFPLIGPFVAVGLYEVSRRLAAGQPLVWKEILLVIFRQRERQLSWMAFVVLFIFWLWIYQVRLLLALFLGFQSFSSIPRFLEIITTTHEGMLFVGVGTISGAILSLFLFSATVISMPLLLDRELDFVSAMITSFKTVLKSPGPMIAWGIVVVALAILAMLPAFIGLIVILPILGHATWHLYETAIGSQDKQP</sequence>
<feature type="transmembrane region" description="Helical" evidence="1">
    <location>
        <begin position="221"/>
        <end position="249"/>
    </location>
</feature>
<dbReference type="Pfam" id="PF09955">
    <property type="entry name" value="DUF2189"/>
    <property type="match status" value="1"/>
</dbReference>
<keyword evidence="1" id="KW-0812">Transmembrane</keyword>
<evidence type="ECO:0000313" key="3">
    <source>
        <dbReference type="Proteomes" id="UP001151234"/>
    </source>
</evidence>
<feature type="transmembrane region" description="Helical" evidence="1">
    <location>
        <begin position="121"/>
        <end position="147"/>
    </location>
</feature>
<feature type="transmembrane region" description="Helical" evidence="1">
    <location>
        <begin position="167"/>
        <end position="196"/>
    </location>
</feature>
<dbReference type="RefSeq" id="WP_267989150.1">
    <property type="nucleotide sequence ID" value="NZ_JAPJZI010000001.1"/>
</dbReference>
<feature type="transmembrane region" description="Helical" evidence="1">
    <location>
        <begin position="42"/>
        <end position="64"/>
    </location>
</feature>
<reference evidence="2" key="1">
    <citation type="submission" date="2022-11" db="EMBL/GenBank/DDBJ databases">
        <title>Draft genome sequence of Hoeflea poritis E7-10 and Hoeflea prorocentri PM5-8, separated from scleractinian coral Porites lutea and marine dinoflagellate.</title>
        <authorList>
            <person name="Zhang G."/>
            <person name="Wei Q."/>
            <person name="Cai L."/>
        </authorList>
    </citation>
    <scope>NUCLEOTIDE SEQUENCE</scope>
    <source>
        <strain evidence="2">PM5-8</strain>
    </source>
</reference>
<keyword evidence="1" id="KW-0472">Membrane</keyword>
<evidence type="ECO:0000256" key="1">
    <source>
        <dbReference type="SAM" id="Phobius"/>
    </source>
</evidence>
<accession>A0A9X3UIN8</accession>
<protein>
    <submittedName>
        <fullName evidence="2">DUF2189 domain-containing protein</fullName>
    </submittedName>
</protein>
<comment type="caution">
    <text evidence="2">The sequence shown here is derived from an EMBL/GenBank/DDBJ whole genome shotgun (WGS) entry which is preliminary data.</text>
</comment>
<dbReference type="Proteomes" id="UP001151234">
    <property type="component" value="Unassembled WGS sequence"/>
</dbReference>
<keyword evidence="3" id="KW-1185">Reference proteome</keyword>
<keyword evidence="1" id="KW-1133">Transmembrane helix</keyword>
<gene>
    <name evidence="2" type="ORF">OQ273_03810</name>
</gene>
<evidence type="ECO:0000313" key="2">
    <source>
        <dbReference type="EMBL" id="MDA5397694.1"/>
    </source>
</evidence>
<feature type="transmembrane region" description="Helical" evidence="1">
    <location>
        <begin position="70"/>
        <end position="90"/>
    </location>
</feature>
<dbReference type="EMBL" id="JAPJZI010000001">
    <property type="protein sequence ID" value="MDA5397694.1"/>
    <property type="molecule type" value="Genomic_DNA"/>
</dbReference>
<proteinExistence type="predicted"/>
<dbReference type="AlphaFoldDB" id="A0A9X3UIN8"/>